<keyword evidence="2" id="KW-0472">Membrane</keyword>
<feature type="transmembrane region" description="Helical" evidence="2">
    <location>
        <begin position="413"/>
        <end position="433"/>
    </location>
</feature>
<feature type="transmembrane region" description="Helical" evidence="2">
    <location>
        <begin position="510"/>
        <end position="527"/>
    </location>
</feature>
<dbReference type="Proteomes" id="UP001069802">
    <property type="component" value="Unassembled WGS sequence"/>
</dbReference>
<evidence type="ECO:0000313" key="5">
    <source>
        <dbReference type="EMBL" id="MCZ4281232.1"/>
    </source>
</evidence>
<reference evidence="5" key="1">
    <citation type="submission" date="2022-12" db="EMBL/GenBank/DDBJ databases">
        <title>Bacterial isolates from different developmental stages of Nematostella vectensis.</title>
        <authorList>
            <person name="Fraune S."/>
        </authorList>
    </citation>
    <scope>NUCLEOTIDE SEQUENCE</scope>
    <source>
        <strain evidence="5">G21630-S1</strain>
    </source>
</reference>
<feature type="transmembrane region" description="Helical" evidence="2">
    <location>
        <begin position="258"/>
        <end position="279"/>
    </location>
</feature>
<dbReference type="InterPro" id="IPR048389">
    <property type="entry name" value="YciQ-like_C"/>
</dbReference>
<name>A0ABT4LMP3_9PROT</name>
<gene>
    <name evidence="5" type="ORF">O4H49_10620</name>
</gene>
<dbReference type="Pfam" id="PF20990">
    <property type="entry name" value="DUF2207_C"/>
    <property type="match status" value="2"/>
</dbReference>
<organism evidence="5 6">
    <name type="scientific">Kiloniella laminariae</name>
    <dbReference type="NCBI Taxonomy" id="454162"/>
    <lineage>
        <taxon>Bacteria</taxon>
        <taxon>Pseudomonadati</taxon>
        <taxon>Pseudomonadota</taxon>
        <taxon>Alphaproteobacteria</taxon>
        <taxon>Rhodospirillales</taxon>
        <taxon>Kiloniellaceae</taxon>
        <taxon>Kiloniella</taxon>
    </lineage>
</organism>
<evidence type="ECO:0000256" key="1">
    <source>
        <dbReference type="SAM" id="MobiDB-lite"/>
    </source>
</evidence>
<keyword evidence="2" id="KW-1133">Transmembrane helix</keyword>
<dbReference type="EMBL" id="JAPWGY010000003">
    <property type="protein sequence ID" value="MCZ4281232.1"/>
    <property type="molecule type" value="Genomic_DNA"/>
</dbReference>
<feature type="domain" description="Predicted membrane protein YciQ-like C-terminal" evidence="4">
    <location>
        <begin position="292"/>
        <end position="457"/>
    </location>
</feature>
<keyword evidence="6" id="KW-1185">Reference proteome</keyword>
<feature type="transmembrane region" description="Helical" evidence="2">
    <location>
        <begin position="439"/>
        <end position="460"/>
    </location>
</feature>
<feature type="compositionally biased region" description="Gly residues" evidence="1">
    <location>
        <begin position="655"/>
        <end position="674"/>
    </location>
</feature>
<feature type="compositionally biased region" description="Polar residues" evidence="1">
    <location>
        <begin position="635"/>
        <end position="645"/>
    </location>
</feature>
<feature type="transmembrane region" description="Helical" evidence="2">
    <location>
        <begin position="480"/>
        <end position="498"/>
    </location>
</feature>
<keyword evidence="2" id="KW-0812">Transmembrane</keyword>
<feature type="domain" description="DUF2207" evidence="3">
    <location>
        <begin position="46"/>
        <end position="234"/>
    </location>
</feature>
<protein>
    <submittedName>
        <fullName evidence="5">DUF2207 domain-containing protein</fullName>
    </submittedName>
</protein>
<proteinExistence type="predicted"/>
<feature type="domain" description="Predicted membrane protein YciQ-like C-terminal" evidence="4">
    <location>
        <begin position="481"/>
        <end position="590"/>
    </location>
</feature>
<dbReference type="RefSeq" id="WP_269423401.1">
    <property type="nucleotide sequence ID" value="NZ_JAPWGY010000003.1"/>
</dbReference>
<dbReference type="Pfam" id="PF09972">
    <property type="entry name" value="DUF2207"/>
    <property type="match status" value="1"/>
</dbReference>
<comment type="caution">
    <text evidence="5">The sequence shown here is derived from an EMBL/GenBank/DDBJ whole genome shotgun (WGS) entry which is preliminary data.</text>
</comment>
<accession>A0ABT4LMP3</accession>
<evidence type="ECO:0000259" key="3">
    <source>
        <dbReference type="Pfam" id="PF09972"/>
    </source>
</evidence>
<evidence type="ECO:0000259" key="4">
    <source>
        <dbReference type="Pfam" id="PF20990"/>
    </source>
</evidence>
<dbReference type="InterPro" id="IPR018702">
    <property type="entry name" value="DUF2207"/>
</dbReference>
<evidence type="ECO:0000256" key="2">
    <source>
        <dbReference type="SAM" id="Phobius"/>
    </source>
</evidence>
<feature type="region of interest" description="Disordered" evidence="1">
    <location>
        <begin position="635"/>
        <end position="674"/>
    </location>
</feature>
<evidence type="ECO:0000313" key="6">
    <source>
        <dbReference type="Proteomes" id="UP001069802"/>
    </source>
</evidence>
<sequence>MNKNLIRLSGVSGLLTAFSTALFTVFCTVLFLALNSGEASASAGEKIQDFTANIVIQRDGSLLVTETIKVYAEGDQIKRGIYREFPTKYTVKGSKYHIGFELLSVRRDGRRESYFTEDQRNGIRVYIGDRNYFLPEGEYSYEIQYRTTRQLTYLDGFDELYWNVTGNGWELPIEKVTANVFLPEGADILNHTGYTGYSGDSGSAYHSFVSRGLVTFQTTERLYRNQGLTVAVSWPKGFVEAPSPEELAKYFYKENTGLLFGGLGLVITLGYFLLTWIAFGRDPKGGVVIPLFSAPKDLSPAAVGFLAHGGFRSGFDRKKAFSVALISLAAKGYLSLSKELDGYLIKRLLVKGKDGPDRYLSPGEEKILNGLIPRVGDQHLIEQVYRSSFSKVYDAFTDILSKGYEKGFFSRNFGTWLFGAILGGLSIAIAVVFEDMDNSLPLLFMLFFMTMFLGIFLSGIKHWLGREMLQGGVPKDQAEILSLAVFLIIPVAACFVAAQITDSLLSDKLYILIVVIYAVVLLFHYLMEAPTVRGRKMMDEIEGYKHYLTVAEKDRLALIGEEPELTKGEFERHLPFAMALGVEKQWCERLESVVWEGSEDQGQAYQPGWYEDHSSDFRYNSGIGGLVSGIESGLSHTVSSASTPPSSSSSSSGGFSSGGGSSGGGGGGGGGGGW</sequence>